<evidence type="ECO:0000256" key="15">
    <source>
        <dbReference type="ARBA" id="ARBA00055000"/>
    </source>
</evidence>
<dbReference type="SMART" id="SM00926">
    <property type="entry name" value="Molybdop_Fe4S4"/>
    <property type="match status" value="1"/>
</dbReference>
<evidence type="ECO:0000256" key="1">
    <source>
        <dbReference type="ARBA" id="ARBA00001942"/>
    </source>
</evidence>
<dbReference type="GO" id="GO:0051539">
    <property type="term" value="F:4 iron, 4 sulfur cluster binding"/>
    <property type="evidence" value="ECO:0007669"/>
    <property type="project" value="UniProtKB-KW"/>
</dbReference>
<evidence type="ECO:0000256" key="13">
    <source>
        <dbReference type="ARBA" id="ARBA00023063"/>
    </source>
</evidence>
<dbReference type="InterPro" id="IPR041854">
    <property type="entry name" value="BFD-like_2Fe2S-bd_dom_sf"/>
</dbReference>
<dbReference type="GO" id="GO:1990204">
    <property type="term" value="C:oxidoreductase complex"/>
    <property type="evidence" value="ECO:0007669"/>
    <property type="project" value="UniProtKB-ARBA"/>
</dbReference>
<sequence>MNNIPVMELHSSTENNVTITQTTCPYCGVGCGVTATVENTVIGQKVSVIGDVNHPSNYGKLCIKGNNLADTIGLQTRVLHPMLGRKVDAEHAYAYTRQQTDWDTATDLIAHKFQHYMNEYGRDSIAFYVSGQLLTEDYYVVNKLVKGYLGTANIDTNSRLCMSSAVAAHKRAFGEDLVPASYEDFEHTDMVVLVGSNTAWCHPVLYQRIMQAKEKRDLFVVVIDPRFTATCEAADLHLPILIGQDVSLFNGLLQYLYQHGHADHEFIQAHTQGLDALLDSSQPESDIENVATKTGISLEKLQLFFDKFAQTKKVMTLFSMGVNQSSRGVDKANSIINAHLLTGKIGKLGAAPFSMTGQPNAMGGREVGGLANMLAAHMDLDNVQHQQLVQGFWNSPTIATQVGLKAVDLFEAVESGKIKAIWIMATNPVVSLPNADQVKRALDKCEFVVVSDICKDTDTTQYADVLLPALGWGEKDGTVTNSERRISRQRAFLDAPEQAKADWWAVSQVAKKLGFHGFDFENSYDIFKEHAQLSAYQNAEISQRSKTETFRYFNLQGLTELSLDEYNELEPVQWPVFQKNQTDNSYAQLFANGQFSHADGKAKFIATTAIDPVNQTDSEYPLILNTGRIRDQWHTMTRTGLSANLSSHKAEPFCEIHPNDALKYGLKEGELVEIKSAWGNCVLRAVVSDSIRRGQIFAPIHWNDQFASDARIGKVVNPVVDAISGEPEFKHTPVMIQPFYTQWQGVFYVRESFEHMVKSPIENTVWWTKIQTAKAVRYELADRRRFTQTTEHLKELLPFEDESFEWLNLEDQTAHISHSVVLQDGQLIASLYIAPKALLPDRDWVASLFKRERLSAMHRKALLAGQAMSMGNNEGALVCSCFKVGKNRIIETIKEKNISNEKQVTACLKAGGNCGSCLPEIRGLIKACQAEAAE</sequence>
<keyword evidence="11" id="KW-0408">Iron</keyword>
<evidence type="ECO:0000256" key="14">
    <source>
        <dbReference type="ARBA" id="ARBA00052176"/>
    </source>
</evidence>
<dbReference type="GO" id="GO:0043546">
    <property type="term" value="F:molybdopterin cofactor binding"/>
    <property type="evidence" value="ECO:0007669"/>
    <property type="project" value="InterPro"/>
</dbReference>
<keyword evidence="6" id="KW-0479">Metal-binding</keyword>
<dbReference type="GO" id="GO:0046872">
    <property type="term" value="F:metal ion binding"/>
    <property type="evidence" value="ECO:0007669"/>
    <property type="project" value="UniProtKB-KW"/>
</dbReference>
<dbReference type="Gene3D" id="1.10.10.1100">
    <property type="entry name" value="BFD-like [2Fe-2S]-binding domain"/>
    <property type="match status" value="1"/>
</dbReference>
<dbReference type="AlphaFoldDB" id="A0A3A8EAK9"/>
<dbReference type="CDD" id="cd02754">
    <property type="entry name" value="MopB_Nitrate-R-NapA-like"/>
    <property type="match status" value="1"/>
</dbReference>
<evidence type="ECO:0000256" key="16">
    <source>
        <dbReference type="ARBA" id="ARBA00067026"/>
    </source>
</evidence>
<dbReference type="InterPro" id="IPR050123">
    <property type="entry name" value="Prok_molybdopt-oxidoreductase"/>
</dbReference>
<dbReference type="PROSITE" id="PS00551">
    <property type="entry name" value="MOLYBDOPTERIN_PROK_1"/>
    <property type="match status" value="1"/>
</dbReference>
<dbReference type="GO" id="GO:0016020">
    <property type="term" value="C:membrane"/>
    <property type="evidence" value="ECO:0007669"/>
    <property type="project" value="TreeGrafter"/>
</dbReference>
<organism evidence="18 19">
    <name type="scientific">Acinetobacter tianfuensis</name>
    <dbReference type="NCBI Taxonomy" id="2419603"/>
    <lineage>
        <taxon>Bacteria</taxon>
        <taxon>Pseudomonadati</taxon>
        <taxon>Pseudomonadota</taxon>
        <taxon>Gammaproteobacteria</taxon>
        <taxon>Moraxellales</taxon>
        <taxon>Moraxellaceae</taxon>
        <taxon>Acinetobacter</taxon>
    </lineage>
</organism>
<evidence type="ECO:0000256" key="3">
    <source>
        <dbReference type="ARBA" id="ARBA00008747"/>
    </source>
</evidence>
<evidence type="ECO:0000256" key="2">
    <source>
        <dbReference type="ARBA" id="ARBA00001966"/>
    </source>
</evidence>
<keyword evidence="12" id="KW-0411">Iron-sulfur</keyword>
<dbReference type="RefSeq" id="WP_120402546.1">
    <property type="nucleotide sequence ID" value="NZ_RAXV01000017.1"/>
</dbReference>
<dbReference type="Gene3D" id="3.40.228.10">
    <property type="entry name" value="Dimethylsulfoxide Reductase, domain 2"/>
    <property type="match status" value="1"/>
</dbReference>
<evidence type="ECO:0000313" key="18">
    <source>
        <dbReference type="EMBL" id="RKG31188.1"/>
    </source>
</evidence>
<evidence type="ECO:0000256" key="9">
    <source>
        <dbReference type="ARBA" id="ARBA00022982"/>
    </source>
</evidence>
<keyword evidence="10" id="KW-0560">Oxidoreductase</keyword>
<dbReference type="Gene3D" id="2.40.40.20">
    <property type="match status" value="1"/>
</dbReference>
<keyword evidence="9" id="KW-0813">Transport</keyword>
<dbReference type="SUPFAM" id="SSF50692">
    <property type="entry name" value="ADC-like"/>
    <property type="match status" value="1"/>
</dbReference>
<dbReference type="EC" id="1.9.6.1" evidence="16"/>
<keyword evidence="5" id="KW-0500">Molybdenum</keyword>
<gene>
    <name evidence="18" type="ORF">D7V32_08965</name>
</gene>
<reference evidence="18 19" key="1">
    <citation type="submission" date="2018-09" db="EMBL/GenBank/DDBJ databases">
        <title>The draft genome of Acinetobacter spp. strains.</title>
        <authorList>
            <person name="Qin J."/>
            <person name="Feng Y."/>
            <person name="Zong Z."/>
        </authorList>
    </citation>
    <scope>NUCLEOTIDE SEQUENCE [LARGE SCALE GENOMIC DNA]</scope>
    <source>
        <strain evidence="18 19">WCHAc060012</strain>
    </source>
</reference>
<dbReference type="PANTHER" id="PTHR43105">
    <property type="entry name" value="RESPIRATORY NITRATE REDUCTASE"/>
    <property type="match status" value="1"/>
</dbReference>
<dbReference type="FunFam" id="2.40.40.20:FF:000005">
    <property type="entry name" value="Periplasmic nitrate reductase"/>
    <property type="match status" value="1"/>
</dbReference>
<keyword evidence="4" id="KW-0004">4Fe-4S</keyword>
<dbReference type="Gene3D" id="3.40.50.740">
    <property type="match status" value="1"/>
</dbReference>
<dbReference type="InterPro" id="IPR041957">
    <property type="entry name" value="CT_Nitrate-R-NapA-like"/>
</dbReference>
<dbReference type="InterPro" id="IPR009010">
    <property type="entry name" value="Asp_de-COase-like_dom_sf"/>
</dbReference>
<dbReference type="Pfam" id="PF04324">
    <property type="entry name" value="Fer2_BFD"/>
    <property type="match status" value="1"/>
</dbReference>
<dbReference type="GO" id="GO:0050140">
    <property type="term" value="F:nitrate reductase (cytochrome) activity"/>
    <property type="evidence" value="ECO:0007669"/>
    <property type="project" value="UniProtKB-EC"/>
</dbReference>
<dbReference type="InterPro" id="IPR027467">
    <property type="entry name" value="MopterinOxRdtase_cofactor_BS"/>
</dbReference>
<evidence type="ECO:0000256" key="4">
    <source>
        <dbReference type="ARBA" id="ARBA00022485"/>
    </source>
</evidence>
<evidence type="ECO:0000256" key="8">
    <source>
        <dbReference type="ARBA" id="ARBA00022764"/>
    </source>
</evidence>
<dbReference type="EMBL" id="RAXV01000017">
    <property type="protein sequence ID" value="RKG31188.1"/>
    <property type="molecule type" value="Genomic_DNA"/>
</dbReference>
<evidence type="ECO:0000256" key="6">
    <source>
        <dbReference type="ARBA" id="ARBA00022723"/>
    </source>
</evidence>
<keyword evidence="7" id="KW-0732">Signal</keyword>
<keyword evidence="13" id="KW-0534">Nitrate assimilation</keyword>
<dbReference type="OrthoDB" id="9816402at2"/>
<keyword evidence="19" id="KW-1185">Reference proteome</keyword>
<comment type="catalytic activity">
    <reaction evidence="14">
        <text>2 Fe(II)-[cytochrome] + nitrate + 2 H(+) = 2 Fe(III)-[cytochrome] + nitrite + H2O</text>
        <dbReference type="Rhea" id="RHEA:12909"/>
        <dbReference type="Rhea" id="RHEA-COMP:11777"/>
        <dbReference type="Rhea" id="RHEA-COMP:11778"/>
        <dbReference type="ChEBI" id="CHEBI:15377"/>
        <dbReference type="ChEBI" id="CHEBI:15378"/>
        <dbReference type="ChEBI" id="CHEBI:16301"/>
        <dbReference type="ChEBI" id="CHEBI:17632"/>
        <dbReference type="ChEBI" id="CHEBI:29033"/>
        <dbReference type="ChEBI" id="CHEBI:29034"/>
        <dbReference type="EC" id="1.9.6.1"/>
    </reaction>
</comment>
<accession>A0A3A8EAK9</accession>
<dbReference type="CDD" id="cd02791">
    <property type="entry name" value="MopB_CT_Nitrate-R-NapA-like"/>
    <property type="match status" value="1"/>
</dbReference>
<protein>
    <recommendedName>
        <fullName evidence="16">nitrate reductase (cytochrome)</fullName>
        <ecNumber evidence="16">1.9.6.1</ecNumber>
    </recommendedName>
</protein>
<dbReference type="SUPFAM" id="SSF53706">
    <property type="entry name" value="Formate dehydrogenase/DMSO reductase, domains 1-3"/>
    <property type="match status" value="1"/>
</dbReference>
<evidence type="ECO:0000256" key="11">
    <source>
        <dbReference type="ARBA" id="ARBA00023004"/>
    </source>
</evidence>
<name>A0A3A8EAK9_9GAMM</name>
<dbReference type="InterPro" id="IPR006656">
    <property type="entry name" value="Mopterin_OxRdtase"/>
</dbReference>
<dbReference type="Pfam" id="PF01568">
    <property type="entry name" value="Molydop_binding"/>
    <property type="match status" value="1"/>
</dbReference>
<dbReference type="PANTHER" id="PTHR43105:SF9">
    <property type="entry name" value="NADPH-FE(3+) OXIDOREDUCTASE SUBUNIT ALPHA"/>
    <property type="match status" value="1"/>
</dbReference>
<dbReference type="GO" id="GO:0045333">
    <property type="term" value="P:cellular respiration"/>
    <property type="evidence" value="ECO:0007669"/>
    <property type="project" value="UniProtKB-ARBA"/>
</dbReference>
<evidence type="ECO:0000313" key="19">
    <source>
        <dbReference type="Proteomes" id="UP000282388"/>
    </source>
</evidence>
<dbReference type="InterPro" id="IPR006657">
    <property type="entry name" value="MoPterin_dinucl-bd_dom"/>
</dbReference>
<keyword evidence="9" id="KW-0249">Electron transport</keyword>
<evidence type="ECO:0000256" key="10">
    <source>
        <dbReference type="ARBA" id="ARBA00023002"/>
    </source>
</evidence>
<comment type="caution">
    <text evidence="18">The sequence shown here is derived from an EMBL/GenBank/DDBJ whole genome shotgun (WGS) entry which is preliminary data.</text>
</comment>
<evidence type="ECO:0000256" key="5">
    <source>
        <dbReference type="ARBA" id="ARBA00022505"/>
    </source>
</evidence>
<dbReference type="Pfam" id="PF04879">
    <property type="entry name" value="Molybdop_Fe4S4"/>
    <property type="match status" value="1"/>
</dbReference>
<comment type="function">
    <text evidence="15">Catalytic subunit of the periplasmic nitrate reductase complex NapAB. Receives electrons from NapB and catalyzes the reduction of nitrate to nitrite.</text>
</comment>
<proteinExistence type="inferred from homology"/>
<comment type="cofactor">
    <cofactor evidence="1">
        <name>Mo-bis(molybdopterin guanine dinucleotide)</name>
        <dbReference type="ChEBI" id="CHEBI:60539"/>
    </cofactor>
</comment>
<dbReference type="GO" id="GO:0042128">
    <property type="term" value="P:nitrate assimilation"/>
    <property type="evidence" value="ECO:0007669"/>
    <property type="project" value="UniProtKB-KW"/>
</dbReference>
<feature type="domain" description="4Fe-4S Mo/W bis-MGD-type" evidence="17">
    <location>
        <begin position="17"/>
        <end position="76"/>
    </location>
</feature>
<dbReference type="Proteomes" id="UP000282388">
    <property type="component" value="Unassembled WGS sequence"/>
</dbReference>
<dbReference type="InterPro" id="IPR007419">
    <property type="entry name" value="BFD-like_2Fe2S-bd_dom"/>
</dbReference>
<evidence type="ECO:0000259" key="17">
    <source>
        <dbReference type="PROSITE" id="PS51669"/>
    </source>
</evidence>
<dbReference type="Gene3D" id="2.20.25.90">
    <property type="entry name" value="ADC-like domains"/>
    <property type="match status" value="1"/>
</dbReference>
<comment type="cofactor">
    <cofactor evidence="2">
        <name>[4Fe-4S] cluster</name>
        <dbReference type="ChEBI" id="CHEBI:49883"/>
    </cofactor>
</comment>
<comment type="similarity">
    <text evidence="3">Belongs to the prokaryotic molybdopterin-containing oxidoreductase family. NasA/NapA/NarB subfamily.</text>
</comment>
<dbReference type="Pfam" id="PF00384">
    <property type="entry name" value="Molybdopterin"/>
    <property type="match status" value="1"/>
</dbReference>
<keyword evidence="8" id="KW-0574">Periplasm</keyword>
<evidence type="ECO:0000256" key="7">
    <source>
        <dbReference type="ARBA" id="ARBA00022729"/>
    </source>
</evidence>
<dbReference type="PROSITE" id="PS51669">
    <property type="entry name" value="4FE4S_MOW_BIS_MGD"/>
    <property type="match status" value="1"/>
</dbReference>
<dbReference type="InterPro" id="IPR006963">
    <property type="entry name" value="Mopterin_OxRdtase_4Fe-4S_dom"/>
</dbReference>
<evidence type="ECO:0000256" key="12">
    <source>
        <dbReference type="ARBA" id="ARBA00023014"/>
    </source>
</evidence>